<name>A0AA41W4A7_9GAMM</name>
<dbReference type="Pfam" id="PF09558">
    <property type="entry name" value="DUF2375"/>
    <property type="match status" value="1"/>
</dbReference>
<evidence type="ECO:0000313" key="2">
    <source>
        <dbReference type="Proteomes" id="UP001165393"/>
    </source>
</evidence>
<dbReference type="InterPro" id="IPR014271">
    <property type="entry name" value="CHP02922"/>
</dbReference>
<accession>A0AA41W4A7</accession>
<dbReference type="Proteomes" id="UP001165393">
    <property type="component" value="Unassembled WGS sequence"/>
</dbReference>
<dbReference type="RefSeq" id="WP_251259775.1">
    <property type="nucleotide sequence ID" value="NZ_JAMQGP010000001.1"/>
</dbReference>
<protein>
    <submittedName>
        <fullName evidence="1">DUF2375 family protein</fullName>
    </submittedName>
</protein>
<gene>
    <name evidence="1" type="ORF">NAF29_01820</name>
</gene>
<organism evidence="1 2">
    <name type="scientific">Echinimonas agarilytica</name>
    <dbReference type="NCBI Taxonomy" id="1215918"/>
    <lineage>
        <taxon>Bacteria</taxon>
        <taxon>Pseudomonadati</taxon>
        <taxon>Pseudomonadota</taxon>
        <taxon>Gammaproteobacteria</taxon>
        <taxon>Alteromonadales</taxon>
        <taxon>Echinimonadaceae</taxon>
        <taxon>Echinimonas</taxon>
    </lineage>
</organism>
<reference evidence="1 2" key="1">
    <citation type="journal article" date="2013" name="Antonie Van Leeuwenhoek">
        <title>Echinimonas agarilytica gen. nov., sp. nov., a new gammaproteobacterium isolated from the sea urchin Strongylocentrotus intermedius.</title>
        <authorList>
            <person name="Nedashkovskaya O.I."/>
            <person name="Stenkova A.M."/>
            <person name="Zhukova N.V."/>
            <person name="Van Trappen S."/>
            <person name="Lee J.S."/>
            <person name="Kim S.B."/>
        </authorList>
    </citation>
    <scope>NUCLEOTIDE SEQUENCE [LARGE SCALE GENOMIC DNA]</scope>
    <source>
        <strain evidence="1 2">KMM 6351</strain>
    </source>
</reference>
<sequence length="78" mass="8596">MNTLQVTVLYFTDSDLRLRDESLELEVGNGGRAIIPRGYKDGKQIVAVLAGECHLLNRIGDRVLPISSASIAHQVDFE</sequence>
<dbReference type="EMBL" id="JAMQGP010000001">
    <property type="protein sequence ID" value="MCM2678408.1"/>
    <property type="molecule type" value="Genomic_DNA"/>
</dbReference>
<keyword evidence="2" id="KW-1185">Reference proteome</keyword>
<evidence type="ECO:0000313" key="1">
    <source>
        <dbReference type="EMBL" id="MCM2678408.1"/>
    </source>
</evidence>
<dbReference type="AlphaFoldDB" id="A0AA41W4A7"/>
<comment type="caution">
    <text evidence="1">The sequence shown here is derived from an EMBL/GenBank/DDBJ whole genome shotgun (WGS) entry which is preliminary data.</text>
</comment>
<proteinExistence type="predicted"/>